<dbReference type="RefSeq" id="WP_343912012.1">
    <property type="nucleotide sequence ID" value="NZ_BAAAGE010000002.1"/>
</dbReference>
<protein>
    <submittedName>
        <fullName evidence="4">Do family serine endopeptidase</fullName>
    </submittedName>
</protein>
<accession>A0ABN1IQB2</accession>
<name>A0ABN1IQB2_9FLAO</name>
<dbReference type="CDD" id="cd06779">
    <property type="entry name" value="cpPDZ_Deg_HtrA-like"/>
    <property type="match status" value="1"/>
</dbReference>
<dbReference type="Proteomes" id="UP001501758">
    <property type="component" value="Unassembled WGS sequence"/>
</dbReference>
<organism evidence="4 5">
    <name type="scientific">Aquimarina litoralis</name>
    <dbReference type="NCBI Taxonomy" id="584605"/>
    <lineage>
        <taxon>Bacteria</taxon>
        <taxon>Pseudomonadati</taxon>
        <taxon>Bacteroidota</taxon>
        <taxon>Flavobacteriia</taxon>
        <taxon>Flavobacteriales</taxon>
        <taxon>Flavobacteriaceae</taxon>
        <taxon>Aquimarina</taxon>
    </lineage>
</organism>
<dbReference type="SUPFAM" id="SSF50156">
    <property type="entry name" value="PDZ domain-like"/>
    <property type="match status" value="2"/>
</dbReference>
<evidence type="ECO:0000313" key="5">
    <source>
        <dbReference type="Proteomes" id="UP001501758"/>
    </source>
</evidence>
<keyword evidence="5" id="KW-1185">Reference proteome</keyword>
<dbReference type="InterPro" id="IPR009003">
    <property type="entry name" value="Peptidase_S1_PA"/>
</dbReference>
<dbReference type="PROSITE" id="PS50106">
    <property type="entry name" value="PDZ"/>
    <property type="match status" value="1"/>
</dbReference>
<dbReference type="EMBL" id="BAAAGE010000002">
    <property type="protein sequence ID" value="GAA0719246.1"/>
    <property type="molecule type" value="Genomic_DNA"/>
</dbReference>
<dbReference type="Gene3D" id="2.30.42.10">
    <property type="match status" value="1"/>
</dbReference>
<dbReference type="PANTHER" id="PTHR43343">
    <property type="entry name" value="PEPTIDASE S12"/>
    <property type="match status" value="1"/>
</dbReference>
<evidence type="ECO:0000256" key="1">
    <source>
        <dbReference type="ARBA" id="ARBA00022670"/>
    </source>
</evidence>
<dbReference type="SMART" id="SM00228">
    <property type="entry name" value="PDZ"/>
    <property type="match status" value="1"/>
</dbReference>
<dbReference type="InterPro" id="IPR036034">
    <property type="entry name" value="PDZ_sf"/>
</dbReference>
<dbReference type="Pfam" id="PF13365">
    <property type="entry name" value="Trypsin_2"/>
    <property type="match status" value="1"/>
</dbReference>
<dbReference type="PRINTS" id="PR00834">
    <property type="entry name" value="PROTEASES2C"/>
</dbReference>
<keyword evidence="1" id="KW-0645">Protease</keyword>
<comment type="caution">
    <text evidence="4">The sequence shown here is derived from an EMBL/GenBank/DDBJ whole genome shotgun (WGS) entry which is preliminary data.</text>
</comment>
<sequence>MKRFLSLLVVAILAGVMTLGAYKIFLETEPIVITKNETTPKTNVIPTAYNATNLSTVPTNIDFTVAAEKTVNAVVHVKQYGITKTPRNLMEYFRNGGATERRIQGAGSGVIITEDGYIVTNNHVIDGATDLEVTLNNNKSYKAEIIGTAPQSDIALIKINTDEKLSYIPFGNSNTAKIGEWVLAVGNPFNLTSTVTAGIISAKSRDLNEYDGNFQSFIQTDAAINPGNSGGALVNTRGELIGINTAITSQTGSYVGYAFAVPSNNARKIVEDILEFGDVQRAIIGIGSKPLNQETKSQYNISTSEGVLIASVEENSGAKKAGLKEGDVIKEIDGVKIRKFSDLTGYVNSKSPDDTIQVTITRNNQEFNVPVTLSKYVIQRYEIEDVGVEVANPPNGKYLEKFNIDHGVVISKALSSRMQRYNLEGLIISEIDGQKVKNVLQVKQIIESKYPEDDITISLIDRSGEKREFVFQN</sequence>
<keyword evidence="2" id="KW-0378">Hydrolase</keyword>
<feature type="domain" description="PDZ" evidence="3">
    <location>
        <begin position="288"/>
        <end position="364"/>
    </location>
</feature>
<gene>
    <name evidence="4" type="ORF">GCM10009430_18070</name>
</gene>
<dbReference type="PANTHER" id="PTHR43343:SF3">
    <property type="entry name" value="PROTEASE DO-LIKE 8, CHLOROPLASTIC"/>
    <property type="match status" value="1"/>
</dbReference>
<dbReference type="Gene3D" id="2.40.10.120">
    <property type="match status" value="1"/>
</dbReference>
<dbReference type="InterPro" id="IPR001478">
    <property type="entry name" value="PDZ"/>
</dbReference>
<evidence type="ECO:0000313" key="4">
    <source>
        <dbReference type="EMBL" id="GAA0719246.1"/>
    </source>
</evidence>
<reference evidence="4 5" key="1">
    <citation type="journal article" date="2019" name="Int. J. Syst. Evol. Microbiol.">
        <title>The Global Catalogue of Microorganisms (GCM) 10K type strain sequencing project: providing services to taxonomists for standard genome sequencing and annotation.</title>
        <authorList>
            <consortium name="The Broad Institute Genomics Platform"/>
            <consortium name="The Broad Institute Genome Sequencing Center for Infectious Disease"/>
            <person name="Wu L."/>
            <person name="Ma J."/>
        </authorList>
    </citation>
    <scope>NUCLEOTIDE SEQUENCE [LARGE SCALE GENOMIC DNA]</scope>
    <source>
        <strain evidence="4 5">JCM 15974</strain>
    </source>
</reference>
<evidence type="ECO:0000256" key="2">
    <source>
        <dbReference type="ARBA" id="ARBA00022801"/>
    </source>
</evidence>
<proteinExistence type="predicted"/>
<dbReference type="Pfam" id="PF13180">
    <property type="entry name" value="PDZ_2"/>
    <property type="match status" value="1"/>
</dbReference>
<dbReference type="InterPro" id="IPR051201">
    <property type="entry name" value="Chloro_Bact_Ser_Proteases"/>
</dbReference>
<dbReference type="SUPFAM" id="SSF50494">
    <property type="entry name" value="Trypsin-like serine proteases"/>
    <property type="match status" value="1"/>
</dbReference>
<dbReference type="InterPro" id="IPR001940">
    <property type="entry name" value="Peptidase_S1C"/>
</dbReference>
<evidence type="ECO:0000259" key="3">
    <source>
        <dbReference type="PROSITE" id="PS50106"/>
    </source>
</evidence>